<evidence type="ECO:0000313" key="3">
    <source>
        <dbReference type="EMBL" id="GIZ43030.1"/>
    </source>
</evidence>
<dbReference type="InterPro" id="IPR021765">
    <property type="entry name" value="UstYa-like"/>
</dbReference>
<evidence type="ECO:0000313" key="4">
    <source>
        <dbReference type="Proteomes" id="UP000825890"/>
    </source>
</evidence>
<evidence type="ECO:0000256" key="2">
    <source>
        <dbReference type="SAM" id="MobiDB-lite"/>
    </source>
</evidence>
<reference evidence="3 4" key="1">
    <citation type="submission" date="2021-01" db="EMBL/GenBank/DDBJ databases">
        <title>Cercospora kikuchii MAFF 305040 whole genome shotgun sequence.</title>
        <authorList>
            <person name="Kashiwa T."/>
            <person name="Suzuki T."/>
        </authorList>
    </citation>
    <scope>NUCLEOTIDE SEQUENCE [LARGE SCALE GENOMIC DNA]</scope>
    <source>
        <strain evidence="3 4">MAFF 305040</strain>
    </source>
</reference>
<accession>A0A9P3CNQ9</accession>
<dbReference type="Pfam" id="PF11807">
    <property type="entry name" value="UstYa"/>
    <property type="match status" value="1"/>
</dbReference>
<dbReference type="OrthoDB" id="3644465at2759"/>
<comment type="similarity">
    <text evidence="1">Belongs to the ustYa family.</text>
</comment>
<feature type="region of interest" description="Disordered" evidence="2">
    <location>
        <begin position="1"/>
        <end position="20"/>
    </location>
</feature>
<protein>
    <submittedName>
        <fullName evidence="3">Uncharacterized protein</fullName>
    </submittedName>
</protein>
<name>A0A9P3CNQ9_9PEZI</name>
<dbReference type="AlphaFoldDB" id="A0A9P3CNQ9"/>
<dbReference type="GeneID" id="68291849"/>
<organism evidence="3 4">
    <name type="scientific">Cercospora kikuchii</name>
    <dbReference type="NCBI Taxonomy" id="84275"/>
    <lineage>
        <taxon>Eukaryota</taxon>
        <taxon>Fungi</taxon>
        <taxon>Dikarya</taxon>
        <taxon>Ascomycota</taxon>
        <taxon>Pezizomycotina</taxon>
        <taxon>Dothideomycetes</taxon>
        <taxon>Dothideomycetidae</taxon>
        <taxon>Mycosphaerellales</taxon>
        <taxon>Mycosphaerellaceae</taxon>
        <taxon>Cercospora</taxon>
    </lineage>
</organism>
<sequence length="337" mass="38695">MPDGNDPDFHGYQGQLSSSIFEPWPDERSEQCRKRWTILCNPVLTFNGSALAILAVASLASHVLTIQCTLWYVTQHGTIGARPQSFTPLHRLMDIRYETTTLRSGHLANSSAPDAIYRMPQSSEVHKAWSDLTRPAVFPITREDVIRLGKDPAVAIKAPKEYGWPEDTYLGSLEFTHQLHCLDTLRRNLLPNYHYYWGSRFGFTPNIVWEWHITHCLDLLRQHLMCTADTTVFTYILPENQDGMFGDFSVEKKCVNSDKFIEFNNEMREKYKQSMDLKGKSWRDILHVIEAPPLWGVSQITNRTRIIDYEGEEMAIETIAGLEGREYCLGDTDGFVV</sequence>
<dbReference type="RefSeq" id="XP_044657517.1">
    <property type="nucleotide sequence ID" value="XM_044801582.1"/>
</dbReference>
<gene>
    <name evidence="3" type="ORF">CKM354_000627400</name>
</gene>
<dbReference type="PANTHER" id="PTHR33365:SF14">
    <property type="entry name" value="TAT PATHWAY SIGNAL SEQUENCE"/>
    <property type="match status" value="1"/>
</dbReference>
<dbReference type="PANTHER" id="PTHR33365">
    <property type="entry name" value="YALI0B05434P"/>
    <property type="match status" value="1"/>
</dbReference>
<keyword evidence="4" id="KW-1185">Reference proteome</keyword>
<evidence type="ECO:0000256" key="1">
    <source>
        <dbReference type="ARBA" id="ARBA00035112"/>
    </source>
</evidence>
<comment type="caution">
    <text evidence="3">The sequence shown here is derived from an EMBL/GenBank/DDBJ whole genome shotgun (WGS) entry which is preliminary data.</text>
</comment>
<dbReference type="GO" id="GO:0043386">
    <property type="term" value="P:mycotoxin biosynthetic process"/>
    <property type="evidence" value="ECO:0007669"/>
    <property type="project" value="InterPro"/>
</dbReference>
<dbReference type="Proteomes" id="UP000825890">
    <property type="component" value="Unassembled WGS sequence"/>
</dbReference>
<proteinExistence type="inferred from homology"/>
<dbReference type="EMBL" id="BOLY01000004">
    <property type="protein sequence ID" value="GIZ43030.1"/>
    <property type="molecule type" value="Genomic_DNA"/>
</dbReference>